<dbReference type="AlphaFoldDB" id="A0A8J3Y340"/>
<gene>
    <name evidence="1" type="ORF">Pth03_82280</name>
</gene>
<dbReference type="EMBL" id="BOOR01000102">
    <property type="protein sequence ID" value="GII59839.1"/>
    <property type="molecule type" value="Genomic_DNA"/>
</dbReference>
<accession>A0A8J3Y340</accession>
<evidence type="ECO:0000313" key="2">
    <source>
        <dbReference type="Proteomes" id="UP000605992"/>
    </source>
</evidence>
<reference evidence="1" key="1">
    <citation type="submission" date="2021-01" db="EMBL/GenBank/DDBJ databases">
        <title>Whole genome shotgun sequence of Planotetraspora thailandica NBRC 104271.</title>
        <authorList>
            <person name="Komaki H."/>
            <person name="Tamura T."/>
        </authorList>
    </citation>
    <scope>NUCLEOTIDE SEQUENCE</scope>
    <source>
        <strain evidence="1">NBRC 104271</strain>
    </source>
</reference>
<protein>
    <submittedName>
        <fullName evidence="1">Uncharacterized protein</fullName>
    </submittedName>
</protein>
<dbReference type="Proteomes" id="UP000605992">
    <property type="component" value="Unassembled WGS sequence"/>
</dbReference>
<organism evidence="1 2">
    <name type="scientific">Planotetraspora thailandica</name>
    <dbReference type="NCBI Taxonomy" id="487172"/>
    <lineage>
        <taxon>Bacteria</taxon>
        <taxon>Bacillati</taxon>
        <taxon>Actinomycetota</taxon>
        <taxon>Actinomycetes</taxon>
        <taxon>Streptosporangiales</taxon>
        <taxon>Streptosporangiaceae</taxon>
        <taxon>Planotetraspora</taxon>
    </lineage>
</organism>
<evidence type="ECO:0000313" key="1">
    <source>
        <dbReference type="EMBL" id="GII59839.1"/>
    </source>
</evidence>
<keyword evidence="2" id="KW-1185">Reference proteome</keyword>
<proteinExistence type="predicted"/>
<name>A0A8J3Y340_9ACTN</name>
<comment type="caution">
    <text evidence="1">The sequence shown here is derived from an EMBL/GenBank/DDBJ whole genome shotgun (WGS) entry which is preliminary data.</text>
</comment>
<sequence length="87" mass="9276">MGRALIRTRIRHVVLAGGKVSLPSLLVSPYRVRQRSMPICDNPAPKGETQAPQVEVAVNASSTEGRIGLATLTVRISGRPTCLDGNL</sequence>